<dbReference type="Ensembl" id="ENSEAST00005033044.1">
    <property type="protein sequence ID" value="ENSEASP00005030394.1"/>
    <property type="gene ID" value="ENSEASG00005020697.1"/>
</dbReference>
<proteinExistence type="predicted"/>
<dbReference type="AlphaFoldDB" id="A0A8C4PTV2"/>
<evidence type="ECO:0000256" key="1">
    <source>
        <dbReference type="SAM" id="MobiDB-lite"/>
    </source>
</evidence>
<organism evidence="2">
    <name type="scientific">Equus asinus asinus</name>
    <dbReference type="NCBI Taxonomy" id="83772"/>
    <lineage>
        <taxon>Eukaryota</taxon>
        <taxon>Metazoa</taxon>
        <taxon>Chordata</taxon>
        <taxon>Craniata</taxon>
        <taxon>Vertebrata</taxon>
        <taxon>Euteleostomi</taxon>
        <taxon>Mammalia</taxon>
        <taxon>Eutheria</taxon>
        <taxon>Laurasiatheria</taxon>
        <taxon>Perissodactyla</taxon>
        <taxon>Equidae</taxon>
        <taxon>Equus</taxon>
    </lineage>
</organism>
<protein>
    <submittedName>
        <fullName evidence="2">Uncharacterized protein</fullName>
    </submittedName>
</protein>
<sequence>MRQQARAPEAPCKSLHHARTSDPWPRPTLTDVKGRLQRLDVRGHSGHAVDAHLLHAPALDLLHALAHNVGHLGPLPPAEEGNTLTNILSHMLGPFFVCSSVFLKIKPFWGTES</sequence>
<accession>A0A8C4PTV2</accession>
<reference evidence="2" key="1">
    <citation type="submission" date="2023-03" db="UniProtKB">
        <authorList>
            <consortium name="Ensembl"/>
        </authorList>
    </citation>
    <scope>IDENTIFICATION</scope>
</reference>
<feature type="region of interest" description="Disordered" evidence="1">
    <location>
        <begin position="1"/>
        <end position="30"/>
    </location>
</feature>
<name>A0A8C4PTV2_EQUAS</name>
<evidence type="ECO:0000313" key="2">
    <source>
        <dbReference type="Ensembl" id="ENSEASP00005030394.1"/>
    </source>
</evidence>